<keyword evidence="1" id="KW-0805">Transcription regulation</keyword>
<dbReference type="KEGG" id="mtt:Ftrac_0953"/>
<dbReference type="eggNOG" id="COG2207">
    <property type="taxonomic scope" value="Bacteria"/>
</dbReference>
<dbReference type="GO" id="GO:0043565">
    <property type="term" value="F:sequence-specific DNA binding"/>
    <property type="evidence" value="ECO:0007669"/>
    <property type="project" value="InterPro"/>
</dbReference>
<dbReference type="SMART" id="SM00342">
    <property type="entry name" value="HTH_ARAC"/>
    <property type="match status" value="1"/>
</dbReference>
<evidence type="ECO:0000259" key="4">
    <source>
        <dbReference type="PROSITE" id="PS01124"/>
    </source>
</evidence>
<gene>
    <name evidence="5" type="ordered locus">Ftrac_0953</name>
</gene>
<dbReference type="Pfam" id="PF06719">
    <property type="entry name" value="AraC_N"/>
    <property type="match status" value="1"/>
</dbReference>
<dbReference type="Pfam" id="PF12833">
    <property type="entry name" value="HTH_18"/>
    <property type="match status" value="1"/>
</dbReference>
<protein>
    <submittedName>
        <fullName evidence="5">Transcriptional regulator, AraC family</fullName>
    </submittedName>
</protein>
<dbReference type="Gene3D" id="1.10.10.60">
    <property type="entry name" value="Homeodomain-like"/>
    <property type="match status" value="2"/>
</dbReference>
<evidence type="ECO:0000256" key="3">
    <source>
        <dbReference type="ARBA" id="ARBA00023163"/>
    </source>
</evidence>
<sequence>MVGGAPTILTLNLTVLSRKNNMNNAIRPYQVPVGNENSLFTLVENRTAYTYDSCELNVFETHQQAKDVKLVFNDFVFTSMLRGKKVMHLENKEAFDYLPGESVIVGPNEVMEIDFPEAKKGQPTQCIALAISQQLIDFTLDMLNEKHPKVIEQDQWKIDPSIHHIINNQELINTVDRIIKISRTEDSSTKDLYVDLAMKEMIIRLMQTQARHVFTSSPKTLASHHPLAYAIHIIQNKINEKIDFDRLANAACMSRATFFKKFKEAFGFTPGQYVLSERIKLAKKWLKKPNCSISEACYNSGFENLSHFTSTFKKEEGVSPSGYKKNYQGNGSFLN</sequence>
<name>E4TTN7_MARTH</name>
<keyword evidence="3" id="KW-0804">Transcription</keyword>
<dbReference type="PANTHER" id="PTHR46796">
    <property type="entry name" value="HTH-TYPE TRANSCRIPTIONAL ACTIVATOR RHAS-RELATED"/>
    <property type="match status" value="1"/>
</dbReference>
<keyword evidence="6" id="KW-1185">Reference proteome</keyword>
<evidence type="ECO:0000313" key="6">
    <source>
        <dbReference type="Proteomes" id="UP000008720"/>
    </source>
</evidence>
<organism evidence="5 6">
    <name type="scientific">Marivirga tractuosa (strain ATCC 23168 / DSM 4126 / NBRC 15989 / NCIMB 1408 / VKM B-1430 / H-43)</name>
    <name type="common">Microscilla tractuosa</name>
    <name type="synonym">Flexibacter tractuosus</name>
    <dbReference type="NCBI Taxonomy" id="643867"/>
    <lineage>
        <taxon>Bacteria</taxon>
        <taxon>Pseudomonadati</taxon>
        <taxon>Bacteroidota</taxon>
        <taxon>Cytophagia</taxon>
        <taxon>Cytophagales</taxon>
        <taxon>Marivirgaceae</taxon>
        <taxon>Marivirga</taxon>
    </lineage>
</organism>
<dbReference type="InterPro" id="IPR050204">
    <property type="entry name" value="AraC_XylS_family_regulators"/>
</dbReference>
<dbReference type="EMBL" id="CP002349">
    <property type="protein sequence ID" value="ADR20954.1"/>
    <property type="molecule type" value="Genomic_DNA"/>
</dbReference>
<dbReference type="PANTHER" id="PTHR46796:SF6">
    <property type="entry name" value="ARAC SUBFAMILY"/>
    <property type="match status" value="1"/>
</dbReference>
<dbReference type="InterPro" id="IPR018060">
    <property type="entry name" value="HTH_AraC"/>
</dbReference>
<dbReference type="Proteomes" id="UP000008720">
    <property type="component" value="Chromosome"/>
</dbReference>
<evidence type="ECO:0000256" key="1">
    <source>
        <dbReference type="ARBA" id="ARBA00023015"/>
    </source>
</evidence>
<dbReference type="PROSITE" id="PS01124">
    <property type="entry name" value="HTH_ARAC_FAMILY_2"/>
    <property type="match status" value="1"/>
</dbReference>
<accession>E4TTN7</accession>
<feature type="domain" description="HTH araC/xylS-type" evidence="4">
    <location>
        <begin position="228"/>
        <end position="326"/>
    </location>
</feature>
<evidence type="ECO:0000313" key="5">
    <source>
        <dbReference type="EMBL" id="ADR20954.1"/>
    </source>
</evidence>
<dbReference type="PROSITE" id="PS00041">
    <property type="entry name" value="HTH_ARAC_FAMILY_1"/>
    <property type="match status" value="1"/>
</dbReference>
<dbReference type="GO" id="GO:0003700">
    <property type="term" value="F:DNA-binding transcription factor activity"/>
    <property type="evidence" value="ECO:0007669"/>
    <property type="project" value="InterPro"/>
</dbReference>
<keyword evidence="2" id="KW-0238">DNA-binding</keyword>
<dbReference type="InterPro" id="IPR018062">
    <property type="entry name" value="HTH_AraC-typ_CS"/>
</dbReference>
<dbReference type="SUPFAM" id="SSF46689">
    <property type="entry name" value="Homeodomain-like"/>
    <property type="match status" value="2"/>
</dbReference>
<dbReference type="HOGENOM" id="CLU_000445_88_7_10"/>
<proteinExistence type="predicted"/>
<dbReference type="InterPro" id="IPR009057">
    <property type="entry name" value="Homeodomain-like_sf"/>
</dbReference>
<dbReference type="AlphaFoldDB" id="E4TTN7"/>
<dbReference type="STRING" id="643867.Ftrac_0953"/>
<reference evidence="5 6" key="1">
    <citation type="journal article" date="2011" name="Stand. Genomic Sci.">
        <title>Complete genome sequence of Marivirga tractuosa type strain (H-43).</title>
        <authorList>
            <person name="Pagani I."/>
            <person name="Chertkov O."/>
            <person name="Lapidus A."/>
            <person name="Lucas S."/>
            <person name="Del Rio T.G."/>
            <person name="Tice H."/>
            <person name="Copeland A."/>
            <person name="Cheng J.F."/>
            <person name="Nolan M."/>
            <person name="Saunders E."/>
            <person name="Pitluck S."/>
            <person name="Held B."/>
            <person name="Goodwin L."/>
            <person name="Liolios K."/>
            <person name="Ovchinikova G."/>
            <person name="Ivanova N."/>
            <person name="Mavromatis K."/>
            <person name="Pati A."/>
            <person name="Chen A."/>
            <person name="Palaniappan K."/>
            <person name="Land M."/>
            <person name="Hauser L."/>
            <person name="Jeffries C.D."/>
            <person name="Detter J.C."/>
            <person name="Han C."/>
            <person name="Tapia R."/>
            <person name="Ngatchou-Djao O.D."/>
            <person name="Rohde M."/>
            <person name="Goker M."/>
            <person name="Spring S."/>
            <person name="Sikorski J."/>
            <person name="Woyke T."/>
            <person name="Bristow J."/>
            <person name="Eisen J.A."/>
            <person name="Markowitz V."/>
            <person name="Hugenholtz P."/>
            <person name="Klenk H.P."/>
            <person name="Kyrpides N.C."/>
        </authorList>
    </citation>
    <scope>NUCLEOTIDE SEQUENCE [LARGE SCALE GENOMIC DNA]</scope>
    <source>
        <strain evidence="6">ATCC 23168 / DSM 4126 / NBRC 15989 / NCIMB 1408 / VKM B-1430 / H-43</strain>
    </source>
</reference>
<dbReference type="InterPro" id="IPR009594">
    <property type="entry name" value="Tscrpt_reg_HTH_AraC_N"/>
</dbReference>
<evidence type="ECO:0000256" key="2">
    <source>
        <dbReference type="ARBA" id="ARBA00023125"/>
    </source>
</evidence>